<evidence type="ECO:0000256" key="2">
    <source>
        <dbReference type="ARBA" id="ARBA00022692"/>
    </source>
</evidence>
<feature type="region of interest" description="Disordered" evidence="5">
    <location>
        <begin position="1"/>
        <end position="37"/>
    </location>
</feature>
<feature type="transmembrane region" description="Helical" evidence="6">
    <location>
        <begin position="43"/>
        <end position="62"/>
    </location>
</feature>
<accession>A0A8H7PYJ0</accession>
<evidence type="ECO:0000256" key="4">
    <source>
        <dbReference type="ARBA" id="ARBA00023136"/>
    </source>
</evidence>
<feature type="transmembrane region" description="Helical" evidence="6">
    <location>
        <begin position="68"/>
        <end position="97"/>
    </location>
</feature>
<evidence type="ECO:0000256" key="6">
    <source>
        <dbReference type="SAM" id="Phobius"/>
    </source>
</evidence>
<dbReference type="PANTHER" id="PTHR11785">
    <property type="entry name" value="AMINO ACID TRANSPORTER"/>
    <property type="match status" value="1"/>
</dbReference>
<dbReference type="GO" id="GO:0016020">
    <property type="term" value="C:membrane"/>
    <property type="evidence" value="ECO:0007669"/>
    <property type="project" value="UniProtKB-SubCell"/>
</dbReference>
<proteinExistence type="predicted"/>
<evidence type="ECO:0000256" key="1">
    <source>
        <dbReference type="ARBA" id="ARBA00004141"/>
    </source>
</evidence>
<dbReference type="AlphaFoldDB" id="A0A8H7PYJ0"/>
<feature type="transmembrane region" description="Helical" evidence="6">
    <location>
        <begin position="428"/>
        <end position="448"/>
    </location>
</feature>
<dbReference type="Proteomes" id="UP000654370">
    <property type="component" value="Unassembled WGS sequence"/>
</dbReference>
<feature type="transmembrane region" description="Helical" evidence="6">
    <location>
        <begin position="128"/>
        <end position="148"/>
    </location>
</feature>
<comment type="subcellular location">
    <subcellularLocation>
        <location evidence="1">Membrane</location>
        <topology evidence="1">Multi-pass membrane protein</topology>
    </subcellularLocation>
</comment>
<organism evidence="7 8">
    <name type="scientific">Mortierella isabellina</name>
    <name type="common">Filamentous fungus</name>
    <name type="synonym">Umbelopsis isabellina</name>
    <dbReference type="NCBI Taxonomy" id="91625"/>
    <lineage>
        <taxon>Eukaryota</taxon>
        <taxon>Fungi</taxon>
        <taxon>Fungi incertae sedis</taxon>
        <taxon>Mucoromycota</taxon>
        <taxon>Mucoromycotina</taxon>
        <taxon>Umbelopsidomycetes</taxon>
        <taxon>Umbelopsidales</taxon>
        <taxon>Umbelopsidaceae</taxon>
        <taxon>Umbelopsis</taxon>
    </lineage>
</organism>
<evidence type="ECO:0000256" key="5">
    <source>
        <dbReference type="SAM" id="MobiDB-lite"/>
    </source>
</evidence>
<dbReference type="PIRSF" id="PIRSF006060">
    <property type="entry name" value="AA_transporter"/>
    <property type="match status" value="1"/>
</dbReference>
<sequence>MAEDPRYSHLNASNSPDSRNAPYSEADDDSSGSIRSGELQRTMGPFSAMTVIAGMIIGSGIFSTPSGILISVGSVGMSLMIWVIAAIASFCGVLAYVELGSMLPRSGGEKEYLDYGGIYNNPWAERGIGIVVITSICILHSVSVKWGIRTTDVLTLLKIIVLVIVAITGIVAAAGGTHTPPTNAFTNAFEGTLSDGNGYAAALFKASFAFDGWNNANYVIGELRDPIRTLKIASLSAISLVSVLYVLASVAYFAVVPKDVILNSNTVVAAEFFTRVFGQRAGGQALPVLIAISSFGSTCAMTFTAGRVIMEAAREGYLPYGQFFGRVSRFETPANAFIIHWVVTMIFMLAPPAGDSYNFIVNLQSYPEWWFYGASVVGLVMLRFTQPAAPRPFKSFWITNIFFILIAVFLIIAPFIPPTISDTPSIPYYIVPVVSVAFIILSGGLWFVRVKMFHGLETSLNVQRYIWDNNLHGREYTTDEIERMMKLANEEELTRVRHRAGELARNRS</sequence>
<dbReference type="EMBL" id="JAEPQZ010000004">
    <property type="protein sequence ID" value="KAG2182085.1"/>
    <property type="molecule type" value="Genomic_DNA"/>
</dbReference>
<feature type="transmembrane region" description="Helical" evidence="6">
    <location>
        <begin position="154"/>
        <end position="174"/>
    </location>
</feature>
<evidence type="ECO:0008006" key="9">
    <source>
        <dbReference type="Google" id="ProtNLM"/>
    </source>
</evidence>
<keyword evidence="8" id="KW-1185">Reference proteome</keyword>
<dbReference type="InterPro" id="IPR050598">
    <property type="entry name" value="AminoAcid_Transporter"/>
</dbReference>
<keyword evidence="4 6" id="KW-0472">Membrane</keyword>
<dbReference type="Gene3D" id="1.20.1740.10">
    <property type="entry name" value="Amino acid/polyamine transporter I"/>
    <property type="match status" value="2"/>
</dbReference>
<evidence type="ECO:0000313" key="8">
    <source>
        <dbReference type="Proteomes" id="UP000654370"/>
    </source>
</evidence>
<comment type="caution">
    <text evidence="7">The sequence shown here is derived from an EMBL/GenBank/DDBJ whole genome shotgun (WGS) entry which is preliminary data.</text>
</comment>
<dbReference type="InterPro" id="IPR002293">
    <property type="entry name" value="AA/rel_permease1"/>
</dbReference>
<dbReference type="GO" id="GO:0015179">
    <property type="term" value="F:L-amino acid transmembrane transporter activity"/>
    <property type="evidence" value="ECO:0007669"/>
    <property type="project" value="TreeGrafter"/>
</dbReference>
<feature type="transmembrane region" description="Helical" evidence="6">
    <location>
        <begin position="369"/>
        <end position="385"/>
    </location>
</feature>
<reference evidence="7" key="1">
    <citation type="submission" date="2020-12" db="EMBL/GenBank/DDBJ databases">
        <title>Metabolic potential, ecology and presence of endohyphal bacteria is reflected in genomic diversity of Mucoromycotina.</title>
        <authorList>
            <person name="Muszewska A."/>
            <person name="Okrasinska A."/>
            <person name="Steczkiewicz K."/>
            <person name="Drgas O."/>
            <person name="Orlowska M."/>
            <person name="Perlinska-Lenart U."/>
            <person name="Aleksandrzak-Piekarczyk T."/>
            <person name="Szatraj K."/>
            <person name="Zielenkiewicz U."/>
            <person name="Pilsyk S."/>
            <person name="Malc E."/>
            <person name="Mieczkowski P."/>
            <person name="Kruszewska J.S."/>
            <person name="Biernat P."/>
            <person name="Pawlowska J."/>
        </authorList>
    </citation>
    <scope>NUCLEOTIDE SEQUENCE</scope>
    <source>
        <strain evidence="7">WA0000067209</strain>
    </source>
</reference>
<protein>
    <recommendedName>
        <fullName evidence="9">High-affinity methionine permease</fullName>
    </recommendedName>
</protein>
<dbReference type="Pfam" id="PF13520">
    <property type="entry name" value="AA_permease_2"/>
    <property type="match status" value="2"/>
</dbReference>
<feature type="transmembrane region" description="Helical" evidence="6">
    <location>
        <begin position="285"/>
        <end position="309"/>
    </location>
</feature>
<gene>
    <name evidence="7" type="ORF">INT43_007012</name>
</gene>
<feature type="transmembrane region" description="Helical" evidence="6">
    <location>
        <begin position="397"/>
        <end position="416"/>
    </location>
</feature>
<keyword evidence="3 6" id="KW-1133">Transmembrane helix</keyword>
<keyword evidence="2 6" id="KW-0812">Transmembrane</keyword>
<feature type="transmembrane region" description="Helical" evidence="6">
    <location>
        <begin position="232"/>
        <end position="255"/>
    </location>
</feature>
<evidence type="ECO:0000313" key="7">
    <source>
        <dbReference type="EMBL" id="KAG2182085.1"/>
    </source>
</evidence>
<feature type="transmembrane region" description="Helical" evidence="6">
    <location>
        <begin position="330"/>
        <end position="349"/>
    </location>
</feature>
<dbReference type="OrthoDB" id="5982228at2759"/>
<evidence type="ECO:0000256" key="3">
    <source>
        <dbReference type="ARBA" id="ARBA00022989"/>
    </source>
</evidence>
<dbReference type="PANTHER" id="PTHR11785:SF353">
    <property type="entry name" value="METHIONINE TRANSPORTER (EUROFUNG)"/>
    <property type="match status" value="1"/>
</dbReference>
<name>A0A8H7PYJ0_MORIS</name>